<evidence type="ECO:0000259" key="5">
    <source>
        <dbReference type="Pfam" id="PF04355"/>
    </source>
</evidence>
<comment type="caution">
    <text evidence="6">The sequence shown here is derived from an EMBL/GenBank/DDBJ whole genome shotgun (WGS) entry which is preliminary data.</text>
</comment>
<sequence>MALPPLPVNPLVHRPSGDPRARGRTAPWRAALMASALVLAVPVAGCGVFAAPEQLRGNPADAEMLQQLTPGVSSRADVTAVLGSPSATSTFDQREWYYISATSHIRPGRVPAVDKQRVVVVRFDDRGIVEGIDQKGQDQMRDVAVVDRTTPVPGNDRSLLQALFGNIGRFGPTAAPETVPGANGGLGAPTR</sequence>
<keyword evidence="7" id="KW-1185">Reference proteome</keyword>
<dbReference type="EMBL" id="JBHLVZ010000084">
    <property type="protein sequence ID" value="MFC0388565.1"/>
    <property type="molecule type" value="Genomic_DNA"/>
</dbReference>
<dbReference type="InterPro" id="IPR037873">
    <property type="entry name" value="BamE-like"/>
</dbReference>
<organism evidence="6 7">
    <name type="scientific">Muricoccus vinaceus</name>
    <dbReference type="NCBI Taxonomy" id="424704"/>
    <lineage>
        <taxon>Bacteria</taxon>
        <taxon>Pseudomonadati</taxon>
        <taxon>Pseudomonadota</taxon>
        <taxon>Alphaproteobacteria</taxon>
        <taxon>Acetobacterales</taxon>
        <taxon>Roseomonadaceae</taxon>
        <taxon>Muricoccus</taxon>
    </lineage>
</organism>
<evidence type="ECO:0000256" key="1">
    <source>
        <dbReference type="ARBA" id="ARBA00022729"/>
    </source>
</evidence>
<keyword evidence="2" id="KW-0472">Membrane</keyword>
<evidence type="ECO:0000256" key="2">
    <source>
        <dbReference type="ARBA" id="ARBA00023136"/>
    </source>
</evidence>
<dbReference type="InterPro" id="IPR026592">
    <property type="entry name" value="BamE"/>
</dbReference>
<name>A0ABV6IY77_9PROT</name>
<keyword evidence="1" id="KW-0732">Signal</keyword>
<gene>
    <name evidence="6" type="ORF">ACFFIC_23920</name>
</gene>
<feature type="domain" description="Outer membrane protein assembly factor BamE" evidence="5">
    <location>
        <begin position="57"/>
        <end position="132"/>
    </location>
</feature>
<reference evidence="6 7" key="1">
    <citation type="submission" date="2024-09" db="EMBL/GenBank/DDBJ databases">
        <authorList>
            <person name="Sun Q."/>
            <person name="Mori K."/>
        </authorList>
    </citation>
    <scope>NUCLEOTIDE SEQUENCE [LARGE SCALE GENOMIC DNA]</scope>
    <source>
        <strain evidence="6 7">CCM 7468</strain>
    </source>
</reference>
<evidence type="ECO:0000256" key="4">
    <source>
        <dbReference type="SAM" id="MobiDB-lite"/>
    </source>
</evidence>
<evidence type="ECO:0000256" key="3">
    <source>
        <dbReference type="ARBA" id="ARBA00023237"/>
    </source>
</evidence>
<dbReference type="Gene3D" id="3.30.1450.10">
    <property type="match status" value="1"/>
</dbReference>
<dbReference type="Pfam" id="PF04355">
    <property type="entry name" value="BamE"/>
    <property type="match status" value="1"/>
</dbReference>
<evidence type="ECO:0000313" key="7">
    <source>
        <dbReference type="Proteomes" id="UP001589789"/>
    </source>
</evidence>
<dbReference type="PANTHER" id="PTHR37482:SF1">
    <property type="entry name" value="OUTER MEMBRANE PROTEIN ASSEMBLY FACTOR BAME"/>
    <property type="match status" value="1"/>
</dbReference>
<dbReference type="InterPro" id="IPR007450">
    <property type="entry name" value="BamE_dom"/>
</dbReference>
<evidence type="ECO:0000313" key="6">
    <source>
        <dbReference type="EMBL" id="MFC0388565.1"/>
    </source>
</evidence>
<keyword evidence="3" id="KW-0998">Cell outer membrane</keyword>
<dbReference type="PANTHER" id="PTHR37482">
    <property type="entry name" value="OUTER MEMBRANE PROTEIN ASSEMBLY FACTOR BAME"/>
    <property type="match status" value="1"/>
</dbReference>
<accession>A0ABV6IY77</accession>
<feature type="region of interest" description="Disordered" evidence="4">
    <location>
        <begin position="1"/>
        <end position="23"/>
    </location>
</feature>
<protein>
    <submittedName>
        <fullName evidence="6">Outer membrane protein assembly factor BamE</fullName>
    </submittedName>
</protein>
<dbReference type="Proteomes" id="UP001589789">
    <property type="component" value="Unassembled WGS sequence"/>
</dbReference>
<proteinExistence type="predicted"/>